<dbReference type="SMART" id="SM00729">
    <property type="entry name" value="Elp3"/>
    <property type="match status" value="1"/>
</dbReference>
<name>A0A2H0NDJ6_9BACT</name>
<feature type="binding site" evidence="15">
    <location>
        <position position="99"/>
    </location>
    <ligand>
        <name>[4Fe-4S] cluster</name>
        <dbReference type="ChEBI" id="CHEBI:49883"/>
        <note>4Fe-4S-S-AdoMet</note>
    </ligand>
</feature>
<dbReference type="CDD" id="cd01335">
    <property type="entry name" value="Radical_SAM"/>
    <property type="match status" value="1"/>
</dbReference>
<evidence type="ECO:0000256" key="1">
    <source>
        <dbReference type="ARBA" id="ARBA00005217"/>
    </source>
</evidence>
<dbReference type="GO" id="GO:0002926">
    <property type="term" value="P:tRNA wobble base 5-methoxycarbonylmethyl-2-thiouridinylation"/>
    <property type="evidence" value="ECO:0007669"/>
    <property type="project" value="TreeGrafter"/>
</dbReference>
<accession>A0A2H0NDJ6</accession>
<dbReference type="PANTHER" id="PTHR11135">
    <property type="entry name" value="HISTONE ACETYLTRANSFERASE-RELATED"/>
    <property type="match status" value="1"/>
</dbReference>
<keyword evidence="8 15" id="KW-0479">Metal-binding</keyword>
<sequence>MNIGKNPAKRDKILEKIVTELASINYASQLDFVRKLRQTFSKYKLTPLSKATLISVYRQLLKNKKLQPDKRFSQLLTKRAVRTLSGVSVITVLTKPFKCPGQCIYCPDEPQMPKSYLSNEPAAARAKMNLFDPIRQINMRIQALENNGHQVDKLELLILGGTWSAYTTSYQEKFIRDCFYAVNTKTQKNKRQPFSLEKEQKINETAKYKIIGLTIETRPDFITEKEIKKLRRYGCTRVQLGVQHTDNQILKKIKRGHTLKQSIQATKLLKQTGFKVDHHYMPDLPGSTPQKDLKMFQYVFSSPDLQPDQIKIYPCIVSPYSQLYQLYQQKKHQPYSEKKLLNLLLKIKLITPPYVRINRLIRDIPKENIVAGNKITNLRQLLQKELKKKDKKCQCLRCREVRSDTKNINKAILVKKEYSASDGQEIFLSYESSDSQIVYAFLRLRFNNNSTKNIFPELKNASIVRELHVYGQMIPTDLKEEAVYQTQHLGIGKKLMQEAEKLTKQNGLNKIAVIAGIGVRNYYRKLGYKLEDTYLTKKL</sequence>
<dbReference type="GO" id="GO:0051539">
    <property type="term" value="F:4 iron, 4 sulfur cluster binding"/>
    <property type="evidence" value="ECO:0007669"/>
    <property type="project" value="UniProtKB-KW"/>
</dbReference>
<comment type="cofactor">
    <cofactor evidence="15">
        <name>[4Fe-4S] cluster</name>
        <dbReference type="ChEBI" id="CHEBI:49883"/>
    </cofactor>
    <text evidence="15">Binds 1 [4Fe-4S] cluster. The cluster is coordinated with 3 cysteines and an exchangeable S-adenosyl-L-methionine.</text>
</comment>
<dbReference type="InterPro" id="IPR039661">
    <property type="entry name" value="ELP3"/>
</dbReference>
<dbReference type="SFLD" id="SFLDS00029">
    <property type="entry name" value="Radical_SAM"/>
    <property type="match status" value="1"/>
</dbReference>
<dbReference type="GO" id="GO:0046872">
    <property type="term" value="F:metal ion binding"/>
    <property type="evidence" value="ECO:0007669"/>
    <property type="project" value="UniProtKB-KW"/>
</dbReference>
<feature type="domain" description="Radical SAM core" evidence="16">
    <location>
        <begin position="84"/>
        <end position="367"/>
    </location>
</feature>
<dbReference type="GO" id="GO:0000049">
    <property type="term" value="F:tRNA binding"/>
    <property type="evidence" value="ECO:0007669"/>
    <property type="project" value="UniProtKB-KW"/>
</dbReference>
<dbReference type="EC" id="2.3.1.311" evidence="13"/>
<gene>
    <name evidence="17" type="ORF">COV55_04695</name>
</gene>
<comment type="similarity">
    <text evidence="2">Belongs to the ELP3 family.</text>
</comment>
<keyword evidence="7" id="KW-0819">tRNA processing</keyword>
<dbReference type="InterPro" id="IPR034687">
    <property type="entry name" value="ELP3-like"/>
</dbReference>
<dbReference type="AlphaFoldDB" id="A0A2H0NDJ6"/>
<evidence type="ECO:0000256" key="14">
    <source>
        <dbReference type="ARBA" id="ARBA00047372"/>
    </source>
</evidence>
<dbReference type="GO" id="GO:0005737">
    <property type="term" value="C:cytoplasm"/>
    <property type="evidence" value="ECO:0007669"/>
    <property type="project" value="TreeGrafter"/>
</dbReference>
<evidence type="ECO:0000256" key="13">
    <source>
        <dbReference type="ARBA" id="ARBA00044771"/>
    </source>
</evidence>
<evidence type="ECO:0000256" key="10">
    <source>
        <dbReference type="ARBA" id="ARBA00023004"/>
    </source>
</evidence>
<dbReference type="Pfam" id="PF16199">
    <property type="entry name" value="Radical_SAM_C"/>
    <property type="match status" value="1"/>
</dbReference>
<dbReference type="EMBL" id="PCWQ01000020">
    <property type="protein sequence ID" value="PIR06146.1"/>
    <property type="molecule type" value="Genomic_DNA"/>
</dbReference>
<evidence type="ECO:0000256" key="2">
    <source>
        <dbReference type="ARBA" id="ARBA00005494"/>
    </source>
</evidence>
<evidence type="ECO:0000256" key="11">
    <source>
        <dbReference type="ARBA" id="ARBA00023014"/>
    </source>
</evidence>
<evidence type="ECO:0000256" key="6">
    <source>
        <dbReference type="ARBA" id="ARBA00022691"/>
    </source>
</evidence>
<dbReference type="Proteomes" id="UP000230564">
    <property type="component" value="Unassembled WGS sequence"/>
</dbReference>
<dbReference type="InterPro" id="IPR058240">
    <property type="entry name" value="rSAM_sf"/>
</dbReference>
<dbReference type="Pfam" id="PF04055">
    <property type="entry name" value="Radical_SAM"/>
    <property type="match status" value="1"/>
</dbReference>
<keyword evidence="9" id="KW-0694">RNA-binding</keyword>
<dbReference type="InterPro" id="IPR007197">
    <property type="entry name" value="rSAM"/>
</dbReference>
<comment type="pathway">
    <text evidence="1">tRNA modification.</text>
</comment>
<dbReference type="SUPFAM" id="SSF102114">
    <property type="entry name" value="Radical SAM enzymes"/>
    <property type="match status" value="1"/>
</dbReference>
<dbReference type="GO" id="GO:0106261">
    <property type="term" value="F:tRNA uridine(34) acetyltransferase activity"/>
    <property type="evidence" value="ECO:0007669"/>
    <property type="project" value="UniProtKB-EC"/>
</dbReference>
<dbReference type="SFLD" id="SFLDG01086">
    <property type="entry name" value="elongater_protein-like"/>
    <property type="match status" value="1"/>
</dbReference>
<comment type="catalytic activity">
    <reaction evidence="14">
        <text>uridine(34) in tRNA + acetyl-CoA + S-adenosyl-L-methionine + H2O = 5-(carboxymethyl)uridine(34) in tRNA + 5'-deoxyadenosine + L-methionine + CoA + 2 H(+)</text>
        <dbReference type="Rhea" id="RHEA:61020"/>
        <dbReference type="Rhea" id="RHEA-COMP:10407"/>
        <dbReference type="Rhea" id="RHEA-COMP:11727"/>
        <dbReference type="ChEBI" id="CHEBI:15377"/>
        <dbReference type="ChEBI" id="CHEBI:15378"/>
        <dbReference type="ChEBI" id="CHEBI:17319"/>
        <dbReference type="ChEBI" id="CHEBI:57287"/>
        <dbReference type="ChEBI" id="CHEBI:57288"/>
        <dbReference type="ChEBI" id="CHEBI:57844"/>
        <dbReference type="ChEBI" id="CHEBI:59789"/>
        <dbReference type="ChEBI" id="CHEBI:65315"/>
        <dbReference type="ChEBI" id="CHEBI:74882"/>
        <dbReference type="EC" id="2.3.1.311"/>
    </reaction>
    <physiologicalReaction direction="left-to-right" evidence="14">
        <dbReference type="Rhea" id="RHEA:61021"/>
    </physiologicalReaction>
</comment>
<evidence type="ECO:0000256" key="3">
    <source>
        <dbReference type="ARBA" id="ARBA00022485"/>
    </source>
</evidence>
<feature type="binding site" evidence="15">
    <location>
        <position position="103"/>
    </location>
    <ligand>
        <name>[4Fe-4S] cluster</name>
        <dbReference type="ChEBI" id="CHEBI:49883"/>
        <note>4Fe-4S-S-AdoMet</note>
    </ligand>
</feature>
<organism evidence="17 18">
    <name type="scientific">Candidatus Komeilibacteria bacterium CG11_big_fil_rev_8_21_14_0_20_36_20</name>
    <dbReference type="NCBI Taxonomy" id="1974477"/>
    <lineage>
        <taxon>Bacteria</taxon>
        <taxon>Candidatus Komeiliibacteriota</taxon>
    </lineage>
</organism>
<dbReference type="PANTHER" id="PTHR11135:SF2">
    <property type="entry name" value="ELONGATOR COMPLEX PROTEIN 3"/>
    <property type="match status" value="1"/>
</dbReference>
<evidence type="ECO:0000256" key="4">
    <source>
        <dbReference type="ARBA" id="ARBA00022555"/>
    </source>
</evidence>
<protein>
    <recommendedName>
        <fullName evidence="13">tRNA carboxymethyluridine synthase</fullName>
        <ecNumber evidence="13">2.3.1.311</ecNumber>
    </recommendedName>
</protein>
<evidence type="ECO:0000256" key="5">
    <source>
        <dbReference type="ARBA" id="ARBA00022679"/>
    </source>
</evidence>
<dbReference type="SFLD" id="SFLDF00344">
    <property type="entry name" value="ELP3-like"/>
    <property type="match status" value="1"/>
</dbReference>
<keyword evidence="3" id="KW-0004">4Fe-4S</keyword>
<feature type="binding site" evidence="15">
    <location>
        <position position="106"/>
    </location>
    <ligand>
        <name>[4Fe-4S] cluster</name>
        <dbReference type="ChEBI" id="CHEBI:49883"/>
        <note>4Fe-4S-S-AdoMet</note>
    </ligand>
</feature>
<dbReference type="PROSITE" id="PS51918">
    <property type="entry name" value="RADICAL_SAM"/>
    <property type="match status" value="1"/>
</dbReference>
<dbReference type="SUPFAM" id="SSF55729">
    <property type="entry name" value="Acyl-CoA N-acyltransferases (Nat)"/>
    <property type="match status" value="1"/>
</dbReference>
<keyword evidence="10 15" id="KW-0408">Iron</keyword>
<proteinExistence type="inferred from homology"/>
<keyword evidence="12" id="KW-0012">Acyltransferase</keyword>
<dbReference type="PIRSF" id="PIRSF005669">
    <property type="entry name" value="Hist_AcTrfase_ELP3"/>
    <property type="match status" value="1"/>
</dbReference>
<dbReference type="Gene3D" id="3.20.20.70">
    <property type="entry name" value="Aldolase class I"/>
    <property type="match status" value="1"/>
</dbReference>
<evidence type="ECO:0000256" key="8">
    <source>
        <dbReference type="ARBA" id="ARBA00022723"/>
    </source>
</evidence>
<dbReference type="InterPro" id="IPR032432">
    <property type="entry name" value="Radical_SAM_C"/>
</dbReference>
<keyword evidence="11 15" id="KW-0411">Iron-sulfur</keyword>
<dbReference type="InterPro" id="IPR016181">
    <property type="entry name" value="Acyl_CoA_acyltransferase"/>
</dbReference>
<comment type="caution">
    <text evidence="17">The sequence shown here is derived from an EMBL/GenBank/DDBJ whole genome shotgun (WGS) entry which is preliminary data.</text>
</comment>
<reference evidence="17 18" key="1">
    <citation type="submission" date="2017-09" db="EMBL/GenBank/DDBJ databases">
        <title>Depth-based differentiation of microbial function through sediment-hosted aquifers and enrichment of novel symbionts in the deep terrestrial subsurface.</title>
        <authorList>
            <person name="Probst A.J."/>
            <person name="Ladd B."/>
            <person name="Jarett J.K."/>
            <person name="Geller-Mcgrath D.E."/>
            <person name="Sieber C.M."/>
            <person name="Emerson J.B."/>
            <person name="Anantharaman K."/>
            <person name="Thomas B.C."/>
            <person name="Malmstrom R."/>
            <person name="Stieglmeier M."/>
            <person name="Klingl A."/>
            <person name="Woyke T."/>
            <person name="Ryan C.M."/>
            <person name="Banfield J.F."/>
        </authorList>
    </citation>
    <scope>NUCLEOTIDE SEQUENCE [LARGE SCALE GENOMIC DNA]</scope>
    <source>
        <strain evidence="17">CG11_big_fil_rev_8_21_14_0_20_36_20</strain>
    </source>
</reference>
<evidence type="ECO:0000313" key="17">
    <source>
        <dbReference type="EMBL" id="PIR06146.1"/>
    </source>
</evidence>
<keyword evidence="5" id="KW-0808">Transferase</keyword>
<evidence type="ECO:0000256" key="15">
    <source>
        <dbReference type="PIRSR" id="PIRSR005669-1"/>
    </source>
</evidence>
<evidence type="ECO:0000259" key="16">
    <source>
        <dbReference type="PROSITE" id="PS51918"/>
    </source>
</evidence>
<evidence type="ECO:0000256" key="12">
    <source>
        <dbReference type="ARBA" id="ARBA00023315"/>
    </source>
</evidence>
<dbReference type="Gene3D" id="3.40.630.30">
    <property type="match status" value="1"/>
</dbReference>
<keyword evidence="6" id="KW-0949">S-adenosyl-L-methionine</keyword>
<dbReference type="GO" id="GO:0033588">
    <property type="term" value="C:elongator holoenzyme complex"/>
    <property type="evidence" value="ECO:0007669"/>
    <property type="project" value="TreeGrafter"/>
</dbReference>
<dbReference type="FunFam" id="3.80.30.20:FF:000011">
    <property type="entry name" value="Elongator complex"/>
    <property type="match status" value="1"/>
</dbReference>
<evidence type="ECO:0000313" key="18">
    <source>
        <dbReference type="Proteomes" id="UP000230564"/>
    </source>
</evidence>
<evidence type="ECO:0000256" key="9">
    <source>
        <dbReference type="ARBA" id="ARBA00022884"/>
    </source>
</evidence>
<dbReference type="InterPro" id="IPR006638">
    <property type="entry name" value="Elp3/MiaA/NifB-like_rSAM"/>
</dbReference>
<dbReference type="InterPro" id="IPR013785">
    <property type="entry name" value="Aldolase_TIM"/>
</dbReference>
<evidence type="ECO:0000256" key="7">
    <source>
        <dbReference type="ARBA" id="ARBA00022694"/>
    </source>
</evidence>
<keyword evidence="4" id="KW-0820">tRNA-binding</keyword>
<dbReference type="NCBIfam" id="TIGR01211">
    <property type="entry name" value="ELP3"/>
    <property type="match status" value="1"/>
</dbReference>